<reference evidence="1" key="1">
    <citation type="submission" date="2021-04" db="EMBL/GenBank/DDBJ databases">
        <authorList>
            <person name="Tunstrom K."/>
        </authorList>
    </citation>
    <scope>NUCLEOTIDE SEQUENCE</scope>
</reference>
<protein>
    <submittedName>
        <fullName evidence="1">(apollo) hypothetical protein</fullName>
    </submittedName>
</protein>
<dbReference type="EMBL" id="CAJQZP010000212">
    <property type="protein sequence ID" value="CAG4947497.1"/>
    <property type="molecule type" value="Genomic_DNA"/>
</dbReference>
<comment type="caution">
    <text evidence="1">The sequence shown here is derived from an EMBL/GenBank/DDBJ whole genome shotgun (WGS) entry which is preliminary data.</text>
</comment>
<proteinExistence type="predicted"/>
<gene>
    <name evidence="1" type="ORF">PAPOLLO_LOCUS3625</name>
</gene>
<evidence type="ECO:0000313" key="1">
    <source>
        <dbReference type="EMBL" id="CAG4947497.1"/>
    </source>
</evidence>
<sequence>MVVIEETPELNASIDQVKNNVVIEGTIECIAVDVCHKSNGVVDICKAGQAKEDNVITEMSTESVIEVSNTESSSVEVNKEETSVLQLSKEILAVQVNHTDSSNKDKVKFKTEILVEKNDHDINENDLYGTNSDEHATNNILSELGQSIELSEASRSSDVNDHVESNNCTGRQEVFNKEELLDILQGNDVKSSDKEVVE</sequence>
<dbReference type="AlphaFoldDB" id="A0A8S3WA98"/>
<keyword evidence="2" id="KW-1185">Reference proteome</keyword>
<name>A0A8S3WA98_PARAO</name>
<accession>A0A8S3WA98</accession>
<organism evidence="1 2">
    <name type="scientific">Parnassius apollo</name>
    <name type="common">Apollo butterfly</name>
    <name type="synonym">Papilio apollo</name>
    <dbReference type="NCBI Taxonomy" id="110799"/>
    <lineage>
        <taxon>Eukaryota</taxon>
        <taxon>Metazoa</taxon>
        <taxon>Ecdysozoa</taxon>
        <taxon>Arthropoda</taxon>
        <taxon>Hexapoda</taxon>
        <taxon>Insecta</taxon>
        <taxon>Pterygota</taxon>
        <taxon>Neoptera</taxon>
        <taxon>Endopterygota</taxon>
        <taxon>Lepidoptera</taxon>
        <taxon>Glossata</taxon>
        <taxon>Ditrysia</taxon>
        <taxon>Papilionoidea</taxon>
        <taxon>Papilionidae</taxon>
        <taxon>Parnassiinae</taxon>
        <taxon>Parnassini</taxon>
        <taxon>Parnassius</taxon>
        <taxon>Parnassius</taxon>
    </lineage>
</organism>
<dbReference type="Proteomes" id="UP000691718">
    <property type="component" value="Unassembled WGS sequence"/>
</dbReference>
<evidence type="ECO:0000313" key="2">
    <source>
        <dbReference type="Proteomes" id="UP000691718"/>
    </source>
</evidence>